<dbReference type="Proteomes" id="UP001385951">
    <property type="component" value="Unassembled WGS sequence"/>
</dbReference>
<proteinExistence type="predicted"/>
<keyword evidence="3" id="KW-1185">Reference proteome</keyword>
<evidence type="ECO:0000313" key="3">
    <source>
        <dbReference type="Proteomes" id="UP001385951"/>
    </source>
</evidence>
<evidence type="ECO:0000313" key="2">
    <source>
        <dbReference type="EMBL" id="KAK7686631.1"/>
    </source>
</evidence>
<evidence type="ECO:0000256" key="1">
    <source>
        <dbReference type="SAM" id="MobiDB-lite"/>
    </source>
</evidence>
<feature type="region of interest" description="Disordered" evidence="1">
    <location>
        <begin position="132"/>
        <end position="206"/>
    </location>
</feature>
<dbReference type="EMBL" id="JASBNA010000016">
    <property type="protein sequence ID" value="KAK7686631.1"/>
    <property type="molecule type" value="Genomic_DNA"/>
</dbReference>
<organism evidence="2 3">
    <name type="scientific">Cerrena zonata</name>
    <dbReference type="NCBI Taxonomy" id="2478898"/>
    <lineage>
        <taxon>Eukaryota</taxon>
        <taxon>Fungi</taxon>
        <taxon>Dikarya</taxon>
        <taxon>Basidiomycota</taxon>
        <taxon>Agaricomycotina</taxon>
        <taxon>Agaricomycetes</taxon>
        <taxon>Polyporales</taxon>
        <taxon>Cerrenaceae</taxon>
        <taxon>Cerrena</taxon>
    </lineage>
</organism>
<reference evidence="2 3" key="1">
    <citation type="submission" date="2022-09" db="EMBL/GenBank/DDBJ databases">
        <authorList>
            <person name="Palmer J.M."/>
        </authorList>
    </citation>
    <scope>NUCLEOTIDE SEQUENCE [LARGE SCALE GENOMIC DNA]</scope>
    <source>
        <strain evidence="2 3">DSM 7382</strain>
    </source>
</reference>
<gene>
    <name evidence="2" type="ORF">QCA50_010231</name>
</gene>
<protein>
    <submittedName>
        <fullName evidence="2">Uncharacterized protein</fullName>
    </submittedName>
</protein>
<sequence>MPHDEHSPEPEPATAPVIPPPVLAEMNVDIENVPLPVYPLPSRPFAVQPPPKIGTGFAPVIHVDKIRKPVRRWRQAQREVRGIAGGRWFIKSWLGDKESEYASASQGGAPEIASHGGPPNLVLPKLSGPAISGSISGKATPKGRGSGLKMDTTALGSGFSSRAASAAPTESISGPPTKKRNLGPLSLPPSDMQVDTPAVSTPNGVS</sequence>
<dbReference type="AlphaFoldDB" id="A0AAW0G062"/>
<accession>A0AAW0G062</accession>
<comment type="caution">
    <text evidence="2">The sequence shown here is derived from an EMBL/GenBank/DDBJ whole genome shotgun (WGS) entry which is preliminary data.</text>
</comment>
<name>A0AAW0G062_9APHY</name>
<feature type="compositionally biased region" description="Low complexity" evidence="1">
    <location>
        <begin position="154"/>
        <end position="167"/>
    </location>
</feature>